<feature type="transmembrane region" description="Helical" evidence="2">
    <location>
        <begin position="84"/>
        <end position="102"/>
    </location>
</feature>
<dbReference type="Proteomes" id="UP000268162">
    <property type="component" value="Unassembled WGS sequence"/>
</dbReference>
<sequence>MVKGFTESCFVRDSPDALVSFDSVRFIEFLVLVVVVGPITYRWVAWLYNWERDAKSWVDHFHDTAEGIGYSFVVFVLGNYAHTMSWWTVLGYFIGLFGWSLLGELSFMKVSLPTWRTWSMGAWIVHLLAVAIVVTLGVFHCLWAFQHQIFWPWYLWGLVVATSFIWVGASVSICERRYLIPRRVEKCNPIFRAQPIGLNSQPTVRSAVSVSSSSAWLPPHLLQDPVVAVPPPAAAPSVMDVTPPEWANNVAALQSELSLAEANQQLDPKLRNAPNVDPPDSEELSSDSSTASGSMARLRPVSSNGESQLTDHRPGGATSSLSSSAAPHRPRRQSPQTALARLWSAIDPLRNLTERRREDKARFSLEPSLRQTYCVHLHHWQIFYILAFFTRFPTTVSQICAGLVLGIFTHGGAAYGFDSLLEIDTVYDVSQMTEYAPDGSNITAVDYTYGDIQAA</sequence>
<keyword evidence="4" id="KW-1185">Reference proteome</keyword>
<evidence type="ECO:0000313" key="3">
    <source>
        <dbReference type="EMBL" id="RKP38575.1"/>
    </source>
</evidence>
<dbReference type="EMBL" id="ML002352">
    <property type="protein sequence ID" value="RKP38575.1"/>
    <property type="molecule type" value="Genomic_DNA"/>
</dbReference>
<dbReference type="OrthoDB" id="441660at2759"/>
<keyword evidence="2" id="KW-0472">Membrane</keyword>
<evidence type="ECO:0000313" key="4">
    <source>
        <dbReference type="Proteomes" id="UP000268162"/>
    </source>
</evidence>
<keyword evidence="2" id="KW-1133">Transmembrane helix</keyword>
<evidence type="ECO:0000256" key="1">
    <source>
        <dbReference type="SAM" id="MobiDB-lite"/>
    </source>
</evidence>
<gene>
    <name evidence="3" type="ORF">BJ085DRAFT_30700</name>
</gene>
<feature type="compositionally biased region" description="Low complexity" evidence="1">
    <location>
        <begin position="317"/>
        <end position="327"/>
    </location>
</feature>
<reference evidence="4" key="1">
    <citation type="journal article" date="2018" name="Nat. Microbiol.">
        <title>Leveraging single-cell genomics to expand the fungal tree of life.</title>
        <authorList>
            <person name="Ahrendt S.R."/>
            <person name="Quandt C.A."/>
            <person name="Ciobanu D."/>
            <person name="Clum A."/>
            <person name="Salamov A."/>
            <person name="Andreopoulos B."/>
            <person name="Cheng J.F."/>
            <person name="Woyke T."/>
            <person name="Pelin A."/>
            <person name="Henrissat B."/>
            <person name="Reynolds N.K."/>
            <person name="Benny G.L."/>
            <person name="Smith M.E."/>
            <person name="James T.Y."/>
            <person name="Grigoriev I.V."/>
        </authorList>
    </citation>
    <scope>NUCLEOTIDE SEQUENCE [LARGE SCALE GENOMIC DNA]</scope>
    <source>
        <strain evidence="4">RSA 468</strain>
    </source>
</reference>
<keyword evidence="2" id="KW-0812">Transmembrane</keyword>
<feature type="transmembrane region" description="Helical" evidence="2">
    <location>
        <begin position="151"/>
        <end position="173"/>
    </location>
</feature>
<feature type="transmembrane region" description="Helical" evidence="2">
    <location>
        <begin position="29"/>
        <end position="48"/>
    </location>
</feature>
<proteinExistence type="predicted"/>
<organism evidence="3 4">
    <name type="scientific">Dimargaris cristalligena</name>
    <dbReference type="NCBI Taxonomy" id="215637"/>
    <lineage>
        <taxon>Eukaryota</taxon>
        <taxon>Fungi</taxon>
        <taxon>Fungi incertae sedis</taxon>
        <taxon>Zoopagomycota</taxon>
        <taxon>Kickxellomycotina</taxon>
        <taxon>Dimargaritomycetes</taxon>
        <taxon>Dimargaritales</taxon>
        <taxon>Dimargaritaceae</taxon>
        <taxon>Dimargaris</taxon>
    </lineage>
</organism>
<feature type="transmembrane region" description="Helical" evidence="2">
    <location>
        <begin position="123"/>
        <end position="145"/>
    </location>
</feature>
<protein>
    <submittedName>
        <fullName evidence="3">Uncharacterized protein</fullName>
    </submittedName>
</protein>
<accession>A0A4P9ZXX2</accession>
<dbReference type="AlphaFoldDB" id="A0A4P9ZXX2"/>
<feature type="region of interest" description="Disordered" evidence="1">
    <location>
        <begin position="269"/>
        <end position="337"/>
    </location>
</feature>
<evidence type="ECO:0000256" key="2">
    <source>
        <dbReference type="SAM" id="Phobius"/>
    </source>
</evidence>
<name>A0A4P9ZXX2_9FUNG</name>